<keyword evidence="2" id="KW-1185">Reference proteome</keyword>
<organism evidence="1 2">
    <name type="scientific">Gossypium arboreum</name>
    <name type="common">Tree cotton</name>
    <name type="synonym">Gossypium nanking</name>
    <dbReference type="NCBI Taxonomy" id="29729"/>
    <lineage>
        <taxon>Eukaryota</taxon>
        <taxon>Viridiplantae</taxon>
        <taxon>Streptophyta</taxon>
        <taxon>Embryophyta</taxon>
        <taxon>Tracheophyta</taxon>
        <taxon>Spermatophyta</taxon>
        <taxon>Magnoliopsida</taxon>
        <taxon>eudicotyledons</taxon>
        <taxon>Gunneridae</taxon>
        <taxon>Pentapetalae</taxon>
        <taxon>rosids</taxon>
        <taxon>malvids</taxon>
        <taxon>Malvales</taxon>
        <taxon>Malvaceae</taxon>
        <taxon>Malvoideae</taxon>
        <taxon>Gossypium</taxon>
    </lineage>
</organism>
<evidence type="ECO:0000313" key="1">
    <source>
        <dbReference type="EMBL" id="KHG18765.1"/>
    </source>
</evidence>
<gene>
    <name evidence="1" type="ORF">F383_24362</name>
</gene>
<reference evidence="2" key="1">
    <citation type="submission" date="2014-09" db="EMBL/GenBank/DDBJ databases">
        <authorList>
            <person name="Mudge J."/>
            <person name="Ramaraj T."/>
            <person name="Lindquist I.E."/>
            <person name="Bharti A.K."/>
            <person name="Sundararajan A."/>
            <person name="Cameron C.T."/>
            <person name="Woodward J.E."/>
            <person name="May G.D."/>
            <person name="Brubaker C."/>
            <person name="Broadhvest J."/>
            <person name="Wilkins T.A."/>
        </authorList>
    </citation>
    <scope>NUCLEOTIDE SEQUENCE</scope>
    <source>
        <strain evidence="2">cv. AKA8401</strain>
    </source>
</reference>
<evidence type="ECO:0000313" key="2">
    <source>
        <dbReference type="Proteomes" id="UP000032142"/>
    </source>
</evidence>
<dbReference type="AlphaFoldDB" id="A0A0B0P134"/>
<dbReference type="Proteomes" id="UP000032142">
    <property type="component" value="Unassembled WGS sequence"/>
</dbReference>
<sequence length="45" mass="4894">MKGYNQPTHPYTPKLAPIVALNSICSRAISIIGLEPSYNTLPPII</sequence>
<dbReference type="EMBL" id="KN411330">
    <property type="protein sequence ID" value="KHG18765.1"/>
    <property type="molecule type" value="Genomic_DNA"/>
</dbReference>
<protein>
    <submittedName>
        <fullName evidence="1">Uncharacterized protein</fullName>
    </submittedName>
</protein>
<name>A0A0B0P134_GOSAR</name>
<accession>A0A0B0P134</accession>
<proteinExistence type="predicted"/>